<dbReference type="InterPro" id="IPR007144">
    <property type="entry name" value="SSU_processome_Utp11"/>
</dbReference>
<evidence type="ECO:0000256" key="1">
    <source>
        <dbReference type="ARBA" id="ARBA00004604"/>
    </source>
</evidence>
<dbReference type="AlphaFoldDB" id="A0A813M3N4"/>
<feature type="region of interest" description="Disordered" evidence="6">
    <location>
        <begin position="1"/>
        <end position="22"/>
    </location>
</feature>
<dbReference type="PANTHER" id="PTHR12838">
    <property type="entry name" value="U3 SMALL NUCLEOLAR RNA-ASSOCIATED PROTEIN 11"/>
    <property type="match status" value="1"/>
</dbReference>
<sequence>MSSWKKASKTGQKFHKERAQVKDREHLGLLEKKKDYKLRALDYQKKRDVIVNLKRKALEKNPDEFYFNMTRTEMKDGSHQLRNPYKDYTEDEIKLMKSQDKNYIKFKHQIELKKIEKLKNSMHLIDVEDMPLNQHRFFVEDHEQARKFNPVEQFNTHEALLGRKSNRLTKEQLENLNLPDWIDDEYVKEMNKSRSKKYKELADRVKRFESLKKLDQTYDLKTTKLDPEQEYDEKYSQNYSNETKANTSIGINYTKIVPRKR</sequence>
<dbReference type="GO" id="GO:0006364">
    <property type="term" value="P:rRNA processing"/>
    <property type="evidence" value="ECO:0007669"/>
    <property type="project" value="UniProtKB-UniRule"/>
</dbReference>
<feature type="compositionally biased region" description="Basic residues" evidence="6">
    <location>
        <begin position="1"/>
        <end position="16"/>
    </location>
</feature>
<evidence type="ECO:0000256" key="4">
    <source>
        <dbReference type="ARBA" id="ARBA00023242"/>
    </source>
</evidence>
<dbReference type="PIRSF" id="PIRSF015952">
    <property type="entry name" value="U3snoRNP11"/>
    <property type="match status" value="1"/>
</dbReference>
<proteinExistence type="inferred from homology"/>
<keyword evidence="8" id="KW-1185">Reference proteome</keyword>
<evidence type="ECO:0000313" key="7">
    <source>
        <dbReference type="EMBL" id="CAF0709442.1"/>
    </source>
</evidence>
<comment type="function">
    <text evidence="5">Involved in nucleolar processing of pre-18S ribosomal RNA.</text>
</comment>
<comment type="similarity">
    <text evidence="2 5">Belongs to the UTP11 family.</text>
</comment>
<dbReference type="Proteomes" id="UP000663879">
    <property type="component" value="Unassembled WGS sequence"/>
</dbReference>
<evidence type="ECO:0000256" key="5">
    <source>
        <dbReference type="PIRNR" id="PIRNR015952"/>
    </source>
</evidence>
<evidence type="ECO:0000313" key="8">
    <source>
        <dbReference type="Proteomes" id="UP000663879"/>
    </source>
</evidence>
<dbReference type="PANTHER" id="PTHR12838:SF0">
    <property type="entry name" value="U3 SMALL NUCLEOLAR RNA-ASSOCIATED PROTEIN 11-RELATED"/>
    <property type="match status" value="1"/>
</dbReference>
<evidence type="ECO:0000256" key="2">
    <source>
        <dbReference type="ARBA" id="ARBA00008105"/>
    </source>
</evidence>
<comment type="subunit">
    <text evidence="5">Component of the ribosomal small subunit (SSU) processome.</text>
</comment>
<gene>
    <name evidence="7" type="ORF">OXX778_LOCUS797</name>
</gene>
<organism evidence="7 8">
    <name type="scientific">Brachionus calyciflorus</name>
    <dbReference type="NCBI Taxonomy" id="104777"/>
    <lineage>
        <taxon>Eukaryota</taxon>
        <taxon>Metazoa</taxon>
        <taxon>Spiralia</taxon>
        <taxon>Gnathifera</taxon>
        <taxon>Rotifera</taxon>
        <taxon>Eurotatoria</taxon>
        <taxon>Monogononta</taxon>
        <taxon>Pseudotrocha</taxon>
        <taxon>Ploima</taxon>
        <taxon>Brachionidae</taxon>
        <taxon>Brachionus</taxon>
    </lineage>
</organism>
<keyword evidence="4 5" id="KW-0539">Nucleus</keyword>
<accession>A0A813M3N4</accession>
<comment type="caution">
    <text evidence="7">The sequence shown here is derived from an EMBL/GenBank/DDBJ whole genome shotgun (WGS) entry which is preliminary data.</text>
</comment>
<dbReference type="EMBL" id="CAJNOC010000044">
    <property type="protein sequence ID" value="CAF0709442.1"/>
    <property type="molecule type" value="Genomic_DNA"/>
</dbReference>
<keyword evidence="3 5" id="KW-0698">rRNA processing</keyword>
<dbReference type="Pfam" id="PF03998">
    <property type="entry name" value="Utp11"/>
    <property type="match status" value="1"/>
</dbReference>
<comment type="subcellular location">
    <subcellularLocation>
        <location evidence="1 5">Nucleus</location>
        <location evidence="1 5">Nucleolus</location>
    </subcellularLocation>
</comment>
<evidence type="ECO:0000256" key="6">
    <source>
        <dbReference type="SAM" id="MobiDB-lite"/>
    </source>
</evidence>
<dbReference type="OrthoDB" id="29058at2759"/>
<reference evidence="7" key="1">
    <citation type="submission" date="2021-02" db="EMBL/GenBank/DDBJ databases">
        <authorList>
            <person name="Nowell W R."/>
        </authorList>
    </citation>
    <scope>NUCLEOTIDE SEQUENCE</scope>
    <source>
        <strain evidence="7">Ploen Becks lab</strain>
    </source>
</reference>
<dbReference type="GO" id="GO:0032040">
    <property type="term" value="C:small-subunit processome"/>
    <property type="evidence" value="ECO:0007669"/>
    <property type="project" value="UniProtKB-UniRule"/>
</dbReference>
<name>A0A813M3N4_9BILA</name>
<evidence type="ECO:0000256" key="3">
    <source>
        <dbReference type="ARBA" id="ARBA00022552"/>
    </source>
</evidence>
<protein>
    <recommendedName>
        <fullName evidence="5">U3 small nucleolar RNA-associated protein 11</fullName>
        <shortName evidence="5">U3 snoRNA-associated protein 11</shortName>
    </recommendedName>
</protein>